<accession>A0A9X3YPG3</accession>
<dbReference type="SMART" id="SM00450">
    <property type="entry name" value="RHOD"/>
    <property type="match status" value="1"/>
</dbReference>
<evidence type="ECO:0000259" key="2">
    <source>
        <dbReference type="PROSITE" id="PS50206"/>
    </source>
</evidence>
<dbReference type="Gene3D" id="3.40.250.10">
    <property type="entry name" value="Rhodanese-like domain"/>
    <property type="match status" value="1"/>
</dbReference>
<dbReference type="AlphaFoldDB" id="A0A9X3YPG3"/>
<dbReference type="InterPro" id="IPR036873">
    <property type="entry name" value="Rhodanese-like_dom_sf"/>
</dbReference>
<dbReference type="SUPFAM" id="SSF52821">
    <property type="entry name" value="Rhodanese/Cell cycle control phosphatase"/>
    <property type="match status" value="1"/>
</dbReference>
<dbReference type="Proteomes" id="UP001139971">
    <property type="component" value="Unassembled WGS sequence"/>
</dbReference>
<gene>
    <name evidence="3" type="ORF">OD750_021125</name>
</gene>
<evidence type="ECO:0000313" key="3">
    <source>
        <dbReference type="EMBL" id="MDC8015055.1"/>
    </source>
</evidence>
<reference evidence="3" key="1">
    <citation type="submission" date="2023-02" db="EMBL/GenBank/DDBJ databases">
        <title>Tahibacter soli sp. nov. isolated from soil.</title>
        <authorList>
            <person name="Baek J.H."/>
            <person name="Lee J.K."/>
            <person name="Choi D.G."/>
            <person name="Jeon C.O."/>
        </authorList>
    </citation>
    <scope>NUCLEOTIDE SEQUENCE</scope>
    <source>
        <strain evidence="3">BL</strain>
    </source>
</reference>
<feature type="signal peptide" evidence="1">
    <location>
        <begin position="1"/>
        <end position="24"/>
    </location>
</feature>
<comment type="caution">
    <text evidence="3">The sequence shown here is derived from an EMBL/GenBank/DDBJ whole genome shotgun (WGS) entry which is preliminary data.</text>
</comment>
<protein>
    <recommendedName>
        <fullName evidence="2">Rhodanese domain-containing protein</fullName>
    </recommendedName>
</protein>
<feature type="chain" id="PRO_5040747880" description="Rhodanese domain-containing protein" evidence="1">
    <location>
        <begin position="25"/>
        <end position="286"/>
    </location>
</feature>
<proteinExistence type="predicted"/>
<dbReference type="EMBL" id="JAOVZO020000020">
    <property type="protein sequence ID" value="MDC8015055.1"/>
    <property type="molecule type" value="Genomic_DNA"/>
</dbReference>
<evidence type="ECO:0000313" key="4">
    <source>
        <dbReference type="Proteomes" id="UP001139971"/>
    </source>
</evidence>
<sequence length="286" mass="29868">MAVSRLRPALVAAALACAASATQAGQPTVCHAGDAVAPAAATAAADGGNVDECILRPEAMRDAVWSGAAIVDARIVAGLRNPWIPGASTPTRAELAASAFGDARVVVVGNARDMHALLDLCRRLHAQGRHGVRVLAGGIEAWRRAGQPLRGDASVLDRPAFVGDIDLARVAATSPGLIVFDADADPALRPLGAENRVAGRRETRAGAARRIARALERARVVPGVEPVTVVVADRGASAEWLAAWNATPYPNPQFYAGRDADYRLALTRSERIAAERDQPLPGPCDR</sequence>
<feature type="domain" description="Rhodanese" evidence="2">
    <location>
        <begin position="64"/>
        <end position="151"/>
    </location>
</feature>
<name>A0A9X3YPG3_9GAMM</name>
<organism evidence="3 4">
    <name type="scientific">Tahibacter soli</name>
    <dbReference type="NCBI Taxonomy" id="2983605"/>
    <lineage>
        <taxon>Bacteria</taxon>
        <taxon>Pseudomonadati</taxon>
        <taxon>Pseudomonadota</taxon>
        <taxon>Gammaproteobacteria</taxon>
        <taxon>Lysobacterales</taxon>
        <taxon>Rhodanobacteraceae</taxon>
        <taxon>Tahibacter</taxon>
    </lineage>
</organism>
<dbReference type="InterPro" id="IPR001763">
    <property type="entry name" value="Rhodanese-like_dom"/>
</dbReference>
<keyword evidence="4" id="KW-1185">Reference proteome</keyword>
<dbReference type="PROSITE" id="PS50206">
    <property type="entry name" value="RHODANESE_3"/>
    <property type="match status" value="1"/>
</dbReference>
<keyword evidence="1" id="KW-0732">Signal</keyword>
<dbReference type="RefSeq" id="WP_263544082.1">
    <property type="nucleotide sequence ID" value="NZ_JAOVZO020000020.1"/>
</dbReference>
<evidence type="ECO:0000256" key="1">
    <source>
        <dbReference type="SAM" id="SignalP"/>
    </source>
</evidence>